<evidence type="ECO:0008006" key="10">
    <source>
        <dbReference type="Google" id="ProtNLM"/>
    </source>
</evidence>
<keyword evidence="4" id="KW-0597">Phosphoprotein</keyword>
<evidence type="ECO:0000256" key="1">
    <source>
        <dbReference type="ARBA" id="ARBA00023015"/>
    </source>
</evidence>
<feature type="domain" description="HTH araC/xylS-type" evidence="6">
    <location>
        <begin position="443"/>
        <end position="541"/>
    </location>
</feature>
<gene>
    <name evidence="8" type="ORF">PACILC2_09750</name>
</gene>
<dbReference type="SUPFAM" id="SSF46689">
    <property type="entry name" value="Homeodomain-like"/>
    <property type="match status" value="2"/>
</dbReference>
<comment type="caution">
    <text evidence="8">The sequence shown here is derived from an EMBL/GenBank/DDBJ whole genome shotgun (WGS) entry which is preliminary data.</text>
</comment>
<dbReference type="SMART" id="SM00448">
    <property type="entry name" value="REC"/>
    <property type="match status" value="1"/>
</dbReference>
<protein>
    <recommendedName>
        <fullName evidence="10">AraC family transcriptional regulator</fullName>
    </recommendedName>
</protein>
<evidence type="ECO:0000313" key="8">
    <source>
        <dbReference type="EMBL" id="GIQ62407.1"/>
    </source>
</evidence>
<dbReference type="InterPro" id="IPR011006">
    <property type="entry name" value="CheY-like_superfamily"/>
</dbReference>
<dbReference type="Pfam" id="PF12833">
    <property type="entry name" value="HTH_18"/>
    <property type="match status" value="1"/>
</dbReference>
<feature type="compositionally biased region" description="Gly residues" evidence="5">
    <location>
        <begin position="308"/>
        <end position="318"/>
    </location>
</feature>
<accession>A0ABQ4N2M6</accession>
<evidence type="ECO:0000256" key="4">
    <source>
        <dbReference type="PROSITE-ProRule" id="PRU00169"/>
    </source>
</evidence>
<keyword evidence="2" id="KW-0238">DNA-binding</keyword>
<name>A0ABQ4N2M6_9BACL</name>
<evidence type="ECO:0000256" key="2">
    <source>
        <dbReference type="ARBA" id="ARBA00023125"/>
    </source>
</evidence>
<evidence type="ECO:0000256" key="5">
    <source>
        <dbReference type="SAM" id="MobiDB-lite"/>
    </source>
</evidence>
<dbReference type="InterPro" id="IPR001789">
    <property type="entry name" value="Sig_transdc_resp-reg_receiver"/>
</dbReference>
<dbReference type="PROSITE" id="PS50110">
    <property type="entry name" value="RESPONSE_REGULATORY"/>
    <property type="match status" value="1"/>
</dbReference>
<dbReference type="PANTHER" id="PTHR43280:SF2">
    <property type="entry name" value="HTH-TYPE TRANSCRIPTIONAL REGULATOR EXSA"/>
    <property type="match status" value="1"/>
</dbReference>
<dbReference type="PANTHER" id="PTHR43280">
    <property type="entry name" value="ARAC-FAMILY TRANSCRIPTIONAL REGULATOR"/>
    <property type="match status" value="1"/>
</dbReference>
<evidence type="ECO:0000256" key="3">
    <source>
        <dbReference type="ARBA" id="ARBA00023163"/>
    </source>
</evidence>
<dbReference type="Proteomes" id="UP000680304">
    <property type="component" value="Unassembled WGS sequence"/>
</dbReference>
<dbReference type="Gene3D" id="1.10.10.60">
    <property type="entry name" value="Homeodomain-like"/>
    <property type="match status" value="2"/>
</dbReference>
<proteinExistence type="predicted"/>
<keyword evidence="9" id="KW-1185">Reference proteome</keyword>
<dbReference type="EMBL" id="BOVJ01000030">
    <property type="protein sequence ID" value="GIQ62407.1"/>
    <property type="molecule type" value="Genomic_DNA"/>
</dbReference>
<keyword evidence="1" id="KW-0805">Transcription regulation</keyword>
<dbReference type="PROSITE" id="PS01124">
    <property type="entry name" value="HTH_ARAC_FAMILY_2"/>
    <property type="match status" value="1"/>
</dbReference>
<keyword evidence="3" id="KW-0804">Transcription</keyword>
<dbReference type="Pfam" id="PF00072">
    <property type="entry name" value="Response_reg"/>
    <property type="match status" value="1"/>
</dbReference>
<organism evidence="8 9">
    <name type="scientific">Paenibacillus cisolokensis</name>
    <dbReference type="NCBI Taxonomy" id="1658519"/>
    <lineage>
        <taxon>Bacteria</taxon>
        <taxon>Bacillati</taxon>
        <taxon>Bacillota</taxon>
        <taxon>Bacilli</taxon>
        <taxon>Bacillales</taxon>
        <taxon>Paenibacillaceae</taxon>
        <taxon>Paenibacillus</taxon>
    </lineage>
</organism>
<evidence type="ECO:0000259" key="6">
    <source>
        <dbReference type="PROSITE" id="PS01124"/>
    </source>
</evidence>
<dbReference type="InterPro" id="IPR018060">
    <property type="entry name" value="HTH_AraC"/>
</dbReference>
<dbReference type="InterPro" id="IPR009057">
    <property type="entry name" value="Homeodomain-like_sf"/>
</dbReference>
<dbReference type="CDD" id="cd17536">
    <property type="entry name" value="REC_YesN-like"/>
    <property type="match status" value="1"/>
</dbReference>
<dbReference type="Gene3D" id="3.40.50.2300">
    <property type="match status" value="1"/>
</dbReference>
<dbReference type="PROSITE" id="PS00041">
    <property type="entry name" value="HTH_ARAC_FAMILY_1"/>
    <property type="match status" value="1"/>
</dbReference>
<feature type="domain" description="Response regulatory" evidence="7">
    <location>
        <begin position="1"/>
        <end position="114"/>
    </location>
</feature>
<evidence type="ECO:0000313" key="9">
    <source>
        <dbReference type="Proteomes" id="UP000680304"/>
    </source>
</evidence>
<dbReference type="SUPFAM" id="SSF52172">
    <property type="entry name" value="CheY-like"/>
    <property type="match status" value="1"/>
</dbReference>
<dbReference type="SMART" id="SM00342">
    <property type="entry name" value="HTH_ARAC"/>
    <property type="match status" value="1"/>
</dbReference>
<sequence length="541" mass="60050">MVDDELPLLQELRSYPWETFGAVLVGEAENGEEALALCCNRAPDVVVTDITMPLMDGLTLFREIKLRHPETQVILLTCHSDFAYAREALRLGALEYLVKVTLDEADMGRALDKARQALEKERSYRRQASRERRREQALGLAALLKGQPDMAATADLGPFGPFARISAEEPAVLTFPMRFACLQVDAAPDDLLFVREDLQELLEPLEAQHGLTGLWVGESACVLLPPPGLSEARLRSKLEAALGRLRELVETRLTFYSREVRLSVILSEPVDDCAALAAAWRTAKLWRLARFYEAEGTGKAAADEHAGGEGAAARGGGPATPTVPRASLYTGRPLPFARRTDRIDADFRALMQPAAASSSARAALLREALPRWCARQRLLPDDLRSLVAEWYVAHASEPLRASAGDTARRILAAETLSELVSVLVHAFEREAGTPETSGRREVRETILYIREHLADPLTVTLLARHVGLSSRYLSRLFREESGESINEHITRLRMQQALRLLSTTNLKVYEIAERVGIPSYRYFTALFREHYGMAPTDCRGG</sequence>
<feature type="modified residue" description="4-aspartylphosphate" evidence="4">
    <location>
        <position position="49"/>
    </location>
</feature>
<dbReference type="InterPro" id="IPR018062">
    <property type="entry name" value="HTH_AraC-typ_CS"/>
</dbReference>
<feature type="region of interest" description="Disordered" evidence="5">
    <location>
        <begin position="302"/>
        <end position="324"/>
    </location>
</feature>
<evidence type="ECO:0000259" key="7">
    <source>
        <dbReference type="PROSITE" id="PS50110"/>
    </source>
</evidence>
<reference evidence="8 9" key="1">
    <citation type="submission" date="2021-04" db="EMBL/GenBank/DDBJ databases">
        <title>Draft genome sequence of Paenibacillus cisolokensis, LC2-13A.</title>
        <authorList>
            <person name="Uke A."/>
            <person name="Chhe C."/>
            <person name="Baramee S."/>
            <person name="Kosugi A."/>
        </authorList>
    </citation>
    <scope>NUCLEOTIDE SEQUENCE [LARGE SCALE GENOMIC DNA]</scope>
    <source>
        <strain evidence="8 9">LC2-13A</strain>
    </source>
</reference>